<gene>
    <name evidence="9" type="ORF">MNBD_GAMMA25-492</name>
</gene>
<dbReference type="GO" id="GO:0046872">
    <property type="term" value="F:metal ion binding"/>
    <property type="evidence" value="ECO:0007669"/>
    <property type="project" value="UniProtKB-KW"/>
</dbReference>
<dbReference type="Gene3D" id="3.30.830.10">
    <property type="entry name" value="Metalloenzyme, LuxS/M16 peptidase-like"/>
    <property type="match status" value="2"/>
</dbReference>
<sequence>MLRGIFMLRITLLGLFLFIGLFSASQAAESESPVYEFTLKNGLKLLVKEDHRAPVVVSQIWYKVGASYEYNGITGVSHVLEHMMFKGTKKHGPGEFSKIIAENGGRENAFTGRDYTAYFQQLEKSRLPISFEMEADRMRNLTLPPDHFKKELAVVIEERQMRTEDKPHSLVYEKFNASAWISSPYHQPIIGWMNDLQNLKVEDLKPWYARWYAPNNATLVVAGDVNADEVKALAEKYFADIPPSDLQALKPRIEPTQKSTRRITVRVPAKLPYLLMGYKVPVLKTARHDWEPYALEVLAGVLSGGGSARFPKELVRKQQIAVSADVGYNLYARQAEIFLLDATPAAEHTVEEVEAAIQAQLQQIKDKPVTAKELARIKAQVVAGKVYERDSIFYQAMQLGTLETVGLGWQRMDEYADRVRAITAEQVQQVAKKYLINDSLTVAVLEPLPLDNATAAH</sequence>
<protein>
    <submittedName>
        <fullName evidence="9">FIG015547: peptidase, M16 family</fullName>
    </submittedName>
</protein>
<dbReference type="PANTHER" id="PTHR43690:SF17">
    <property type="entry name" value="PROTEIN YHJJ"/>
    <property type="match status" value="1"/>
</dbReference>
<keyword evidence="6" id="KW-0482">Metalloprotease</keyword>
<comment type="similarity">
    <text evidence="1">Belongs to the peptidase M16 family.</text>
</comment>
<feature type="domain" description="Peptidase M16 C-terminal" evidence="8">
    <location>
        <begin position="199"/>
        <end position="380"/>
    </location>
</feature>
<keyword evidence="2" id="KW-0645">Protease</keyword>
<dbReference type="InterPro" id="IPR011249">
    <property type="entry name" value="Metalloenz_LuxS/M16"/>
</dbReference>
<feature type="domain" description="Peptidase M16 N-terminal" evidence="7">
    <location>
        <begin position="46"/>
        <end position="190"/>
    </location>
</feature>
<dbReference type="InterPro" id="IPR011765">
    <property type="entry name" value="Pept_M16_N"/>
</dbReference>
<reference evidence="9" key="1">
    <citation type="submission" date="2018-06" db="EMBL/GenBank/DDBJ databases">
        <authorList>
            <person name="Zhirakovskaya E."/>
        </authorList>
    </citation>
    <scope>NUCLEOTIDE SEQUENCE</scope>
</reference>
<evidence type="ECO:0000256" key="1">
    <source>
        <dbReference type="ARBA" id="ARBA00007261"/>
    </source>
</evidence>
<proteinExistence type="inferred from homology"/>
<evidence type="ECO:0000256" key="6">
    <source>
        <dbReference type="ARBA" id="ARBA00023049"/>
    </source>
</evidence>
<dbReference type="Pfam" id="PF05193">
    <property type="entry name" value="Peptidase_M16_C"/>
    <property type="match status" value="1"/>
</dbReference>
<keyword evidence="4" id="KW-0378">Hydrolase</keyword>
<evidence type="ECO:0000256" key="4">
    <source>
        <dbReference type="ARBA" id="ARBA00022801"/>
    </source>
</evidence>
<dbReference type="InterPro" id="IPR050626">
    <property type="entry name" value="Peptidase_M16"/>
</dbReference>
<dbReference type="InterPro" id="IPR001431">
    <property type="entry name" value="Pept_M16_Zn_BS"/>
</dbReference>
<evidence type="ECO:0000259" key="8">
    <source>
        <dbReference type="Pfam" id="PF05193"/>
    </source>
</evidence>
<dbReference type="PANTHER" id="PTHR43690">
    <property type="entry name" value="NARDILYSIN"/>
    <property type="match status" value="1"/>
</dbReference>
<dbReference type="SUPFAM" id="SSF63411">
    <property type="entry name" value="LuxS/MPP-like metallohydrolase"/>
    <property type="match status" value="2"/>
</dbReference>
<evidence type="ECO:0000259" key="7">
    <source>
        <dbReference type="Pfam" id="PF00675"/>
    </source>
</evidence>
<evidence type="ECO:0000256" key="3">
    <source>
        <dbReference type="ARBA" id="ARBA00022723"/>
    </source>
</evidence>
<organism evidence="9">
    <name type="scientific">hydrothermal vent metagenome</name>
    <dbReference type="NCBI Taxonomy" id="652676"/>
    <lineage>
        <taxon>unclassified sequences</taxon>
        <taxon>metagenomes</taxon>
        <taxon>ecological metagenomes</taxon>
    </lineage>
</organism>
<keyword evidence="3" id="KW-0479">Metal-binding</keyword>
<dbReference type="EMBL" id="UOFY01000027">
    <property type="protein sequence ID" value="VAX08241.1"/>
    <property type="molecule type" value="Genomic_DNA"/>
</dbReference>
<evidence type="ECO:0000313" key="9">
    <source>
        <dbReference type="EMBL" id="VAX08241.1"/>
    </source>
</evidence>
<dbReference type="AlphaFoldDB" id="A0A3B1B293"/>
<dbReference type="GO" id="GO:0006508">
    <property type="term" value="P:proteolysis"/>
    <property type="evidence" value="ECO:0007669"/>
    <property type="project" value="UniProtKB-KW"/>
</dbReference>
<evidence type="ECO:0000256" key="2">
    <source>
        <dbReference type="ARBA" id="ARBA00022670"/>
    </source>
</evidence>
<evidence type="ECO:0000256" key="5">
    <source>
        <dbReference type="ARBA" id="ARBA00022833"/>
    </source>
</evidence>
<name>A0A3B1B293_9ZZZZ</name>
<dbReference type="InterPro" id="IPR007863">
    <property type="entry name" value="Peptidase_M16_C"/>
</dbReference>
<dbReference type="Pfam" id="PF00675">
    <property type="entry name" value="Peptidase_M16"/>
    <property type="match status" value="1"/>
</dbReference>
<dbReference type="GO" id="GO:0004222">
    <property type="term" value="F:metalloendopeptidase activity"/>
    <property type="evidence" value="ECO:0007669"/>
    <property type="project" value="InterPro"/>
</dbReference>
<dbReference type="PROSITE" id="PS00143">
    <property type="entry name" value="INSULINASE"/>
    <property type="match status" value="1"/>
</dbReference>
<accession>A0A3B1B293</accession>
<keyword evidence="5" id="KW-0862">Zinc</keyword>